<evidence type="ECO:0000256" key="1">
    <source>
        <dbReference type="SAM" id="SignalP"/>
    </source>
</evidence>
<dbReference type="WBParaSite" id="PDA_v2.g2117.t1">
    <property type="protein sequence ID" value="PDA_v2.g2117.t1"/>
    <property type="gene ID" value="PDA_v2.g2117"/>
</dbReference>
<accession>A0A914PRE2</accession>
<sequence>MWSPIIFLALCVAAFFNAVQSQNFNQFQYQLNRALQIDPRYLGAQNLQLQQGPPLDVSGLERFERQLLFGGRR</sequence>
<dbReference type="Proteomes" id="UP000887578">
    <property type="component" value="Unplaced"/>
</dbReference>
<evidence type="ECO:0000313" key="2">
    <source>
        <dbReference type="Proteomes" id="UP000887578"/>
    </source>
</evidence>
<evidence type="ECO:0000313" key="3">
    <source>
        <dbReference type="WBParaSite" id="PDA_v2.g2117.t1"/>
    </source>
</evidence>
<organism evidence="2 3">
    <name type="scientific">Panagrolaimus davidi</name>
    <dbReference type="NCBI Taxonomy" id="227884"/>
    <lineage>
        <taxon>Eukaryota</taxon>
        <taxon>Metazoa</taxon>
        <taxon>Ecdysozoa</taxon>
        <taxon>Nematoda</taxon>
        <taxon>Chromadorea</taxon>
        <taxon>Rhabditida</taxon>
        <taxon>Tylenchina</taxon>
        <taxon>Panagrolaimomorpha</taxon>
        <taxon>Panagrolaimoidea</taxon>
        <taxon>Panagrolaimidae</taxon>
        <taxon>Panagrolaimus</taxon>
    </lineage>
</organism>
<keyword evidence="1" id="KW-0732">Signal</keyword>
<dbReference type="AlphaFoldDB" id="A0A914PRE2"/>
<reference evidence="3" key="1">
    <citation type="submission" date="2022-11" db="UniProtKB">
        <authorList>
            <consortium name="WormBaseParasite"/>
        </authorList>
    </citation>
    <scope>IDENTIFICATION</scope>
</reference>
<feature type="chain" id="PRO_5038123111" evidence="1">
    <location>
        <begin position="22"/>
        <end position="73"/>
    </location>
</feature>
<proteinExistence type="predicted"/>
<protein>
    <submittedName>
        <fullName evidence="3">Uncharacterized protein</fullName>
    </submittedName>
</protein>
<name>A0A914PRE2_9BILA</name>
<keyword evidence="2" id="KW-1185">Reference proteome</keyword>
<feature type="signal peptide" evidence="1">
    <location>
        <begin position="1"/>
        <end position="21"/>
    </location>
</feature>